<comment type="caution">
    <text evidence="3">The sequence shown here is derived from an EMBL/GenBank/DDBJ whole genome shotgun (WGS) entry which is preliminary data.</text>
</comment>
<dbReference type="AlphaFoldDB" id="A0A9N8EVD1"/>
<dbReference type="Proteomes" id="UP001153069">
    <property type="component" value="Unassembled WGS sequence"/>
</dbReference>
<evidence type="ECO:0000256" key="2">
    <source>
        <dbReference type="SAM" id="SignalP"/>
    </source>
</evidence>
<gene>
    <name evidence="3" type="ORF">SEMRO_1799_G298370.1</name>
</gene>
<keyword evidence="4" id="KW-1185">Reference proteome</keyword>
<evidence type="ECO:0000313" key="3">
    <source>
        <dbReference type="EMBL" id="CAB9526246.1"/>
    </source>
</evidence>
<dbReference type="OrthoDB" id="47729at2759"/>
<evidence type="ECO:0000313" key="4">
    <source>
        <dbReference type="Proteomes" id="UP001153069"/>
    </source>
</evidence>
<name>A0A9N8EVD1_9STRA</name>
<evidence type="ECO:0000256" key="1">
    <source>
        <dbReference type="SAM" id="Coils"/>
    </source>
</evidence>
<keyword evidence="2" id="KW-0732">Signal</keyword>
<accession>A0A9N8EVD1</accession>
<feature type="coiled-coil region" evidence="1">
    <location>
        <begin position="27"/>
        <end position="119"/>
    </location>
</feature>
<keyword evidence="1" id="KW-0175">Coiled coil</keyword>
<reference evidence="3" key="1">
    <citation type="submission" date="2020-06" db="EMBL/GenBank/DDBJ databases">
        <authorList>
            <consortium name="Plant Systems Biology data submission"/>
        </authorList>
    </citation>
    <scope>NUCLEOTIDE SEQUENCE</scope>
    <source>
        <strain evidence="3">D6</strain>
    </source>
</reference>
<feature type="signal peptide" evidence="2">
    <location>
        <begin position="1"/>
        <end position="21"/>
    </location>
</feature>
<protein>
    <submittedName>
        <fullName evidence="3">Uncharacterized protein</fullName>
    </submittedName>
</protein>
<dbReference type="EMBL" id="CAICTM010001797">
    <property type="protein sequence ID" value="CAB9526246.1"/>
    <property type="molecule type" value="Genomic_DNA"/>
</dbReference>
<proteinExistence type="predicted"/>
<organism evidence="3 4">
    <name type="scientific">Seminavis robusta</name>
    <dbReference type="NCBI Taxonomy" id="568900"/>
    <lineage>
        <taxon>Eukaryota</taxon>
        <taxon>Sar</taxon>
        <taxon>Stramenopiles</taxon>
        <taxon>Ochrophyta</taxon>
        <taxon>Bacillariophyta</taxon>
        <taxon>Bacillariophyceae</taxon>
        <taxon>Bacillariophycidae</taxon>
        <taxon>Naviculales</taxon>
        <taxon>Naviculaceae</taxon>
        <taxon>Seminavis</taxon>
    </lineage>
</organism>
<feature type="chain" id="PRO_5040243675" evidence="2">
    <location>
        <begin position="22"/>
        <end position="121"/>
    </location>
</feature>
<sequence length="121" mass="14446">MKVSMRLLLIVLVTLLGSALASYGSTREEIIANRERRKEHLQKLLEEARETKDNHVSGRKLLSEEELTAVDRKINAFERKMETMQGEMDEREIERVLQREQLRAERDEKRRRERRQRASEL</sequence>